<dbReference type="Pfam" id="PF16334">
    <property type="entry name" value="DUF4964"/>
    <property type="match status" value="1"/>
</dbReference>
<dbReference type="InterPro" id="IPR052743">
    <property type="entry name" value="Glutaminase_GtaA"/>
</dbReference>
<protein>
    <submittedName>
        <fullName evidence="4">DUF4965 domain-containing protein</fullName>
    </submittedName>
</protein>
<reference evidence="4 5" key="1">
    <citation type="submission" date="2020-08" db="EMBL/GenBank/DDBJ databases">
        <title>Cohnella phylogeny.</title>
        <authorList>
            <person name="Dunlap C."/>
        </authorList>
    </citation>
    <scope>NUCLEOTIDE SEQUENCE [LARGE SCALE GENOMIC DNA]</scope>
    <source>
        <strain evidence="4 5">CBP 2801</strain>
    </source>
</reference>
<dbReference type="Pfam" id="PF17168">
    <property type="entry name" value="DUF5127"/>
    <property type="match status" value="1"/>
</dbReference>
<proteinExistence type="predicted"/>
<evidence type="ECO:0000259" key="1">
    <source>
        <dbReference type="Pfam" id="PF16334"/>
    </source>
</evidence>
<keyword evidence="5" id="KW-1185">Reference proteome</keyword>
<dbReference type="AlphaFoldDB" id="A0A7X0SNR8"/>
<evidence type="ECO:0000259" key="3">
    <source>
        <dbReference type="Pfam" id="PF17168"/>
    </source>
</evidence>
<dbReference type="InterPro" id="IPR032514">
    <property type="entry name" value="GtaA_central"/>
</dbReference>
<dbReference type="GO" id="GO:0005975">
    <property type="term" value="P:carbohydrate metabolic process"/>
    <property type="evidence" value="ECO:0007669"/>
    <property type="project" value="InterPro"/>
</dbReference>
<dbReference type="EMBL" id="JACJVO010000025">
    <property type="protein sequence ID" value="MBB6733294.1"/>
    <property type="molecule type" value="Genomic_DNA"/>
</dbReference>
<dbReference type="PANTHER" id="PTHR31987:SF1">
    <property type="entry name" value="GLUTAMINASE A"/>
    <property type="match status" value="1"/>
</dbReference>
<dbReference type="RefSeq" id="WP_185130959.1">
    <property type="nucleotide sequence ID" value="NZ_JACJVO010000025.1"/>
</dbReference>
<sequence length="669" mass="74861">MNDVLRPPAVPLVAVDPYFSVWSMADRLTDDFTRHWTGRRHAMTGLIRIDGNVRRFAGRVEPDAELYYTEPSPMRQLDVRVSPLTTRYEFEADGVALTVRFTTPLLPDDLDLLSRPASYVAFDVRSVDGRSHDVQLYFDATGEWCVDSADQRVVWGERRESGLRLLHMEHEHQQPLTRSGDDLRIEWGRFYLAVPETAGAETFIGPASMRKSFARGEEPAIRDGFAMPRAARDGSPVLAATFDLGAIGSSPASRLLVLAYDDVLAIEYFGDPRPAYWKREGLSAEAMIAAAFAEYESLRERCDAFDRQLLADAGRAGGPRYADLLALTYRQAIAAHKLVTDSGGNLLFMSKECYSNGCIATVDVSYPSIPLFLLYNPELVRAMMRPVFRFAAGDGWVFEFAPHDVGQYPLANGQVYAHNLDGQMPVEECGNMLIMTAAATLADGQIAFALEQWDVLGTWADYLAEHGLDPENQLCTDDFAGHLARNANLSVKAVMGVAAYSLLCGLAGHEEEGARYMAKAREMASAWEKLAEDEGHAKLAFGQDGTWSLKYNLIWDVLFGTELFSPSVREKEVGWYSRMSQRYGTPLDSRENYTKSDWLVWAAALADDDADFRALVEPLWTYADETPDRVPYSDWHRTDNARQMNFQHRSVVGGLFIKLLKDRRLLVSG</sequence>
<feature type="domain" description="DUF4964" evidence="1">
    <location>
        <begin position="4"/>
        <end position="59"/>
    </location>
</feature>
<evidence type="ECO:0000313" key="5">
    <source>
        <dbReference type="Proteomes" id="UP000564644"/>
    </source>
</evidence>
<comment type="caution">
    <text evidence="4">The sequence shown here is derived from an EMBL/GenBank/DDBJ whole genome shotgun (WGS) entry which is preliminary data.</text>
</comment>
<dbReference type="PANTHER" id="PTHR31987">
    <property type="entry name" value="GLUTAMINASE A-RELATED"/>
    <property type="match status" value="1"/>
</dbReference>
<dbReference type="SUPFAM" id="SSF48208">
    <property type="entry name" value="Six-hairpin glycosidases"/>
    <property type="match status" value="1"/>
</dbReference>
<dbReference type="Pfam" id="PF16335">
    <property type="entry name" value="GtaA_6_Hairpin"/>
    <property type="match status" value="1"/>
</dbReference>
<organism evidence="4 5">
    <name type="scientific">Cohnella zeiphila</name>
    <dbReference type="NCBI Taxonomy" id="2761120"/>
    <lineage>
        <taxon>Bacteria</taxon>
        <taxon>Bacillati</taxon>
        <taxon>Bacillota</taxon>
        <taxon>Bacilli</taxon>
        <taxon>Bacillales</taxon>
        <taxon>Paenibacillaceae</taxon>
        <taxon>Cohnella</taxon>
    </lineage>
</organism>
<name>A0A7X0SNR8_9BACL</name>
<feature type="domain" description="Glutaminase A N-terminal" evidence="3">
    <location>
        <begin position="86"/>
        <end position="312"/>
    </location>
</feature>
<gene>
    <name evidence="4" type="ORF">H7C18_20435</name>
</gene>
<accession>A0A7X0SNR8</accession>
<evidence type="ECO:0000313" key="4">
    <source>
        <dbReference type="EMBL" id="MBB6733294.1"/>
    </source>
</evidence>
<evidence type="ECO:0000259" key="2">
    <source>
        <dbReference type="Pfam" id="PF16335"/>
    </source>
</evidence>
<dbReference type="InterPro" id="IPR033433">
    <property type="entry name" value="GtaA_N"/>
</dbReference>
<dbReference type="InterPro" id="IPR008928">
    <property type="entry name" value="6-hairpin_glycosidase_sf"/>
</dbReference>
<feature type="domain" description="Glutaminase A central" evidence="2">
    <location>
        <begin position="318"/>
        <end position="659"/>
    </location>
</feature>
<dbReference type="Proteomes" id="UP000564644">
    <property type="component" value="Unassembled WGS sequence"/>
</dbReference>
<dbReference type="InterPro" id="IPR032515">
    <property type="entry name" value="DUF4964"/>
</dbReference>